<feature type="domain" description="Protein kinase" evidence="10">
    <location>
        <begin position="25"/>
        <end position="346"/>
    </location>
</feature>
<keyword evidence="6 7" id="KW-0067">ATP-binding</keyword>
<comment type="similarity">
    <text evidence="8">Belongs to the protein kinase superfamily. Ser/Thr protein kinase family. MAP kinase subfamily.</text>
</comment>
<comment type="caution">
    <text evidence="11">The sequence shown here is derived from an EMBL/GenBank/DDBJ whole genome shotgun (WGS) entry which is preliminary data.</text>
</comment>
<comment type="activity regulation">
    <text evidence="8">Activated by threonine and tyrosine phosphorylation.</text>
</comment>
<sequence length="510" mass="58115">MLKSDDFYTVTIENSQEKFTISKQYKIIRKVGAGSYGSVCSALNVNTNEGYCLVVAIKKCRHIFDKKLITKRCLREMKLLQHLNGHPRIIDLKAMDIVDPRTFNEVYLIQSCCDTTMADIIHSKLELEAVHYQWFMYQLLSGLKYIHSANVLHRDLKPANILVNENCDLRICDFGMARGFVNPSDHIETKYMTHYVVTRWYRAPEIMLSRNTYDKSSKYTFNVIHSTSFNSHDKLVDLWSVGCILAELLGRKVLFKGTDYVDQLHKIVGILGLPEDTSFWDNSSSVTEYIKNLRDESGLPPPTEPIDFRVVFPNAPIEAIDLLTNLLCLDPAKRMTADGGLDHQFVADVRDPAEEVECILPFDFESFEMIESEHVLRQCIIEEVMRSKGLDDNSLRYQSSSSINSQPSRRYTGSSLSTPSSAFVTEANLNAIHAAQQGNHVLQPTHDSDQLQFMVMETNQFVGEPEDMDEDDMKLMDSDDSGIHVGKRRTLVGPSNADYNALERHLSKDW</sequence>
<dbReference type="InterPro" id="IPR003527">
    <property type="entry name" value="MAP_kinase_CS"/>
</dbReference>
<evidence type="ECO:0000256" key="7">
    <source>
        <dbReference type="PROSITE-ProRule" id="PRU10141"/>
    </source>
</evidence>
<proteinExistence type="inferred from homology"/>
<evidence type="ECO:0000256" key="9">
    <source>
        <dbReference type="SAM" id="MobiDB-lite"/>
    </source>
</evidence>
<dbReference type="SUPFAM" id="SSF56112">
    <property type="entry name" value="Protein kinase-like (PK-like)"/>
    <property type="match status" value="1"/>
</dbReference>
<dbReference type="Gene3D" id="3.30.200.20">
    <property type="entry name" value="Phosphorylase Kinase, domain 1"/>
    <property type="match status" value="1"/>
</dbReference>
<dbReference type="EMBL" id="BAABUJ010000007">
    <property type="protein sequence ID" value="GAA5797055.1"/>
    <property type="molecule type" value="Genomic_DNA"/>
</dbReference>
<evidence type="ECO:0000256" key="3">
    <source>
        <dbReference type="ARBA" id="ARBA00022679"/>
    </source>
</evidence>
<name>A0ABP9XQI9_9FUNG</name>
<keyword evidence="3 8" id="KW-0808">Transferase</keyword>
<dbReference type="CDD" id="cd07834">
    <property type="entry name" value="STKc_MAPK"/>
    <property type="match status" value="1"/>
</dbReference>
<evidence type="ECO:0000313" key="12">
    <source>
        <dbReference type="Proteomes" id="UP001476247"/>
    </source>
</evidence>
<gene>
    <name evidence="11" type="ORF">HPULCUR_002433</name>
</gene>
<evidence type="ECO:0000256" key="1">
    <source>
        <dbReference type="ARBA" id="ARBA00012411"/>
    </source>
</evidence>
<comment type="catalytic activity">
    <reaction evidence="8">
        <text>L-threonyl-[protein] + ATP = O-phospho-L-threonyl-[protein] + ADP + H(+)</text>
        <dbReference type="Rhea" id="RHEA:46608"/>
        <dbReference type="Rhea" id="RHEA-COMP:11060"/>
        <dbReference type="Rhea" id="RHEA-COMP:11605"/>
        <dbReference type="ChEBI" id="CHEBI:15378"/>
        <dbReference type="ChEBI" id="CHEBI:30013"/>
        <dbReference type="ChEBI" id="CHEBI:30616"/>
        <dbReference type="ChEBI" id="CHEBI:61977"/>
        <dbReference type="ChEBI" id="CHEBI:456216"/>
        <dbReference type="EC" id="2.7.11.24"/>
    </reaction>
</comment>
<evidence type="ECO:0000256" key="5">
    <source>
        <dbReference type="ARBA" id="ARBA00022777"/>
    </source>
</evidence>
<accession>A0ABP9XQI9</accession>
<dbReference type="PROSITE" id="PS00108">
    <property type="entry name" value="PROTEIN_KINASE_ST"/>
    <property type="match status" value="1"/>
</dbReference>
<dbReference type="Proteomes" id="UP001476247">
    <property type="component" value="Unassembled WGS sequence"/>
</dbReference>
<comment type="cofactor">
    <cofactor evidence="8">
        <name>Mg(2+)</name>
        <dbReference type="ChEBI" id="CHEBI:18420"/>
    </cofactor>
</comment>
<dbReference type="SMART" id="SM00220">
    <property type="entry name" value="S_TKc"/>
    <property type="match status" value="1"/>
</dbReference>
<dbReference type="InterPro" id="IPR011009">
    <property type="entry name" value="Kinase-like_dom_sf"/>
</dbReference>
<feature type="binding site" evidence="7">
    <location>
        <position position="59"/>
    </location>
    <ligand>
        <name>ATP</name>
        <dbReference type="ChEBI" id="CHEBI:30616"/>
    </ligand>
</feature>
<keyword evidence="5 8" id="KW-0418">Kinase</keyword>
<evidence type="ECO:0000259" key="10">
    <source>
        <dbReference type="PROSITE" id="PS50011"/>
    </source>
</evidence>
<feature type="region of interest" description="Disordered" evidence="9">
    <location>
        <begin position="395"/>
        <end position="417"/>
    </location>
</feature>
<evidence type="ECO:0000256" key="4">
    <source>
        <dbReference type="ARBA" id="ARBA00022741"/>
    </source>
</evidence>
<organism evidence="11 12">
    <name type="scientific">Helicostylum pulchrum</name>
    <dbReference type="NCBI Taxonomy" id="562976"/>
    <lineage>
        <taxon>Eukaryota</taxon>
        <taxon>Fungi</taxon>
        <taxon>Fungi incertae sedis</taxon>
        <taxon>Mucoromycota</taxon>
        <taxon>Mucoromycotina</taxon>
        <taxon>Mucoromycetes</taxon>
        <taxon>Mucorales</taxon>
        <taxon>Mucorineae</taxon>
        <taxon>Mucoraceae</taxon>
        <taxon>Helicostylum</taxon>
    </lineage>
</organism>
<dbReference type="PANTHER" id="PTHR24055">
    <property type="entry name" value="MITOGEN-ACTIVATED PROTEIN KINASE"/>
    <property type="match status" value="1"/>
</dbReference>
<feature type="compositionally biased region" description="Low complexity" evidence="9">
    <location>
        <begin position="395"/>
        <end position="411"/>
    </location>
</feature>
<evidence type="ECO:0000256" key="6">
    <source>
        <dbReference type="ARBA" id="ARBA00022840"/>
    </source>
</evidence>
<dbReference type="InterPro" id="IPR050117">
    <property type="entry name" value="MAPK"/>
</dbReference>
<evidence type="ECO:0000256" key="2">
    <source>
        <dbReference type="ARBA" id="ARBA00022527"/>
    </source>
</evidence>
<protein>
    <recommendedName>
        <fullName evidence="1 8">Mitogen-activated protein kinase</fullName>
        <ecNumber evidence="1 8">2.7.11.24</ecNumber>
    </recommendedName>
</protein>
<dbReference type="EC" id="2.7.11.24" evidence="1 8"/>
<dbReference type="InterPro" id="IPR008271">
    <property type="entry name" value="Ser/Thr_kinase_AS"/>
</dbReference>
<dbReference type="Pfam" id="PF00069">
    <property type="entry name" value="Pkinase"/>
    <property type="match status" value="1"/>
</dbReference>
<evidence type="ECO:0000313" key="11">
    <source>
        <dbReference type="EMBL" id="GAA5797055.1"/>
    </source>
</evidence>
<reference evidence="11 12" key="1">
    <citation type="submission" date="2024-04" db="EMBL/GenBank/DDBJ databases">
        <title>genome sequences of Mucor flavus KT1a and Helicostylum pulchrum KT1b strains isolation_sourced from the surface of a dry-aged beef.</title>
        <authorList>
            <person name="Toyotome T."/>
            <person name="Hosono M."/>
            <person name="Torimaru M."/>
            <person name="Fukuda K."/>
            <person name="Mikami N."/>
        </authorList>
    </citation>
    <scope>NUCLEOTIDE SEQUENCE [LARGE SCALE GENOMIC DNA]</scope>
    <source>
        <strain evidence="11 12">KT1b</strain>
    </source>
</reference>
<dbReference type="InterPro" id="IPR017441">
    <property type="entry name" value="Protein_kinase_ATP_BS"/>
</dbReference>
<dbReference type="PROSITE" id="PS01351">
    <property type="entry name" value="MAPK"/>
    <property type="match status" value="1"/>
</dbReference>
<dbReference type="InterPro" id="IPR000719">
    <property type="entry name" value="Prot_kinase_dom"/>
</dbReference>
<keyword evidence="8" id="KW-0460">Magnesium</keyword>
<dbReference type="Gene3D" id="1.10.510.10">
    <property type="entry name" value="Transferase(Phosphotransferase) domain 1"/>
    <property type="match status" value="1"/>
</dbReference>
<evidence type="ECO:0000256" key="8">
    <source>
        <dbReference type="RuleBase" id="RU361165"/>
    </source>
</evidence>
<keyword evidence="4 7" id="KW-0547">Nucleotide-binding</keyword>
<keyword evidence="12" id="KW-1185">Reference proteome</keyword>
<dbReference type="PROSITE" id="PS50011">
    <property type="entry name" value="PROTEIN_KINASE_DOM"/>
    <property type="match status" value="1"/>
</dbReference>
<keyword evidence="2 8" id="KW-0723">Serine/threonine-protein kinase</keyword>
<dbReference type="PROSITE" id="PS00107">
    <property type="entry name" value="PROTEIN_KINASE_ATP"/>
    <property type="match status" value="1"/>
</dbReference>